<sequence>MRPLLAVLVSAALLLVGGAPAALADPAEEPPVPEHAYRAEGPAVSGGGSQAQAPLIVPGIHRDSFARGVQVDEESEEETPGTVKYYRIAVGGGQRVHAAATISAPPVEGGLPEDPGDLGVAVSFLTADGDACDGEWVRDTGESRTADGPITSTVVSGTMGFDGCAGDELFLKVRRTGTAAAGTPLPVEIQVAVEPAGLDGAAPAVTEAIEDDGATPVPPADDQPLEPGRSFATAVAVEPGSYVLEIDPGEVALLRLPVAEGQRLRWRVEESAQPEGAGGLALRVYNPAREQVTVGGGSWTMRAQDPVTGGGMRAPVDLGNRSSDLGAVASAWLPGTHTVVLQRLQRDADDEPAGEGAVTLVLTLEVEGERAEDAAEEPVLDSGETTLEHGPLSSLGIDAPWSRLAMVAGAGALALLGLLTGIAGIVVLRARRR</sequence>
<accession>A0A345YT92</accession>
<protein>
    <recommendedName>
        <fullName evidence="7">Peptidase</fullName>
    </recommendedName>
</protein>
<reference evidence="4 6" key="2">
    <citation type="submission" date="2018-08" db="EMBL/GenBank/DDBJ databases">
        <title>Brachybacterium saurashtrense DSM 23186.</title>
        <authorList>
            <person name="Li Y."/>
        </authorList>
    </citation>
    <scope>NUCLEOTIDE SEQUENCE [LARGE SCALE GENOMIC DNA]</scope>
    <source>
        <strain evidence="4 6">DSM 23186</strain>
    </source>
</reference>
<keyword evidence="1" id="KW-0472">Membrane</keyword>
<gene>
    <name evidence="3" type="ORF">DWV08_03090</name>
    <name evidence="4" type="ORF">DXU92_08220</name>
</gene>
<reference evidence="3 5" key="1">
    <citation type="submission" date="2018-07" db="EMBL/GenBank/DDBJ databases">
        <title>Brachybacterium saurashtrense DSM 23186 genome sequence.</title>
        <authorList>
            <person name="Guo L."/>
        </authorList>
    </citation>
    <scope>NUCLEOTIDE SEQUENCE [LARGE SCALE GENOMIC DNA]</scope>
    <source>
        <strain evidence="3 5">DSM 23186</strain>
    </source>
</reference>
<dbReference type="AlphaFoldDB" id="A0A345YT92"/>
<evidence type="ECO:0000313" key="5">
    <source>
        <dbReference type="Proteomes" id="UP000254236"/>
    </source>
</evidence>
<keyword evidence="2" id="KW-0732">Signal</keyword>
<evidence type="ECO:0000256" key="2">
    <source>
        <dbReference type="SAM" id="SignalP"/>
    </source>
</evidence>
<keyword evidence="1" id="KW-0812">Transmembrane</keyword>
<evidence type="ECO:0000313" key="6">
    <source>
        <dbReference type="Proteomes" id="UP000282185"/>
    </source>
</evidence>
<evidence type="ECO:0008006" key="7">
    <source>
        <dbReference type="Google" id="ProtNLM"/>
    </source>
</evidence>
<dbReference type="EMBL" id="QSWH01000003">
    <property type="protein sequence ID" value="RRR23466.1"/>
    <property type="molecule type" value="Genomic_DNA"/>
</dbReference>
<organism evidence="4 6">
    <name type="scientific">Brachybacterium saurashtrense</name>
    <dbReference type="NCBI Taxonomy" id="556288"/>
    <lineage>
        <taxon>Bacteria</taxon>
        <taxon>Bacillati</taxon>
        <taxon>Actinomycetota</taxon>
        <taxon>Actinomycetes</taxon>
        <taxon>Micrococcales</taxon>
        <taxon>Dermabacteraceae</taxon>
        <taxon>Brachybacterium</taxon>
    </lineage>
</organism>
<dbReference type="Proteomes" id="UP000254236">
    <property type="component" value="Chromosome"/>
</dbReference>
<dbReference type="OrthoDB" id="4790111at2"/>
<feature type="signal peptide" evidence="2">
    <location>
        <begin position="1"/>
        <end position="24"/>
    </location>
</feature>
<name>A0A345YT92_9MICO</name>
<proteinExistence type="predicted"/>
<dbReference type="KEGG" id="bsau:DWV08_03090"/>
<feature type="chain" id="PRO_5044584656" description="Peptidase" evidence="2">
    <location>
        <begin position="25"/>
        <end position="433"/>
    </location>
</feature>
<evidence type="ECO:0000313" key="3">
    <source>
        <dbReference type="EMBL" id="AXK47144.1"/>
    </source>
</evidence>
<dbReference type="EMBL" id="CP031356">
    <property type="protein sequence ID" value="AXK47144.1"/>
    <property type="molecule type" value="Genomic_DNA"/>
</dbReference>
<keyword evidence="5" id="KW-1185">Reference proteome</keyword>
<dbReference type="Proteomes" id="UP000282185">
    <property type="component" value="Unassembled WGS sequence"/>
</dbReference>
<evidence type="ECO:0000256" key="1">
    <source>
        <dbReference type="SAM" id="Phobius"/>
    </source>
</evidence>
<keyword evidence="1" id="KW-1133">Transmembrane helix</keyword>
<evidence type="ECO:0000313" key="4">
    <source>
        <dbReference type="EMBL" id="RRR23466.1"/>
    </source>
</evidence>
<feature type="transmembrane region" description="Helical" evidence="1">
    <location>
        <begin position="404"/>
        <end position="428"/>
    </location>
</feature>